<dbReference type="GO" id="GO:0007099">
    <property type="term" value="P:centriole replication"/>
    <property type="evidence" value="ECO:0007669"/>
    <property type="project" value="TreeGrafter"/>
</dbReference>
<comment type="caution">
    <text evidence="2">The sequence shown here is derived from an EMBL/GenBank/DDBJ whole genome shotgun (WGS) entry which is preliminary data.</text>
</comment>
<name>A0AAV8YBJ4_9CUCU</name>
<keyword evidence="3" id="KW-1185">Reference proteome</keyword>
<dbReference type="Gene3D" id="1.25.10.10">
    <property type="entry name" value="Leucine-rich Repeat Variant"/>
    <property type="match status" value="1"/>
</dbReference>
<dbReference type="GO" id="GO:0036064">
    <property type="term" value="C:ciliary basal body"/>
    <property type="evidence" value="ECO:0007669"/>
    <property type="project" value="InterPro"/>
</dbReference>
<accession>A0AAV8YBJ4</accession>
<dbReference type="PANTHER" id="PTHR31691">
    <property type="entry name" value="ROTATIN"/>
    <property type="match status" value="1"/>
</dbReference>
<sequence>MNIPFSDVHLPQLVYLRNRLWTEIFNLIASLTRHGNREDKFDDRSVEALSVFSRTLVEVGNEPFLETLCESISCLGSNELQNSALTSLTSLLRIEVHRTFEKTKTPDDGVFETASLQTLLDSVRTPRSVVISGTKDNLENSAPLPASTRKTKQTARSLERHKMNLLEEAYFGQVFPTKLDADVPEDFEILLHLYDIYDSKADNKRRACVLAALTGLLGVSKEAKRYALEKGLAQVVVRQLRDFHIRLSLESVDCLRRVGDKRRVCPVLKELDELVGLLTNFMVGDEAVKTEVVSLNLADVIHKLWVWFLAQNAYLVDVLRMLCVYTVECPFACQSLTLTSPVAGSGPRRTPSNVSLLHTIIALIVKEMDQVSKTHSLGILELCFNVLNNCCESLECRVLMSKGNLFQSISRLHPAITKRQKPWEGIELIWLEFLQTFTSHPEGQTSVAKVTDVLELVMTLTSSTRAQNRLAAMLVLRNLAFYQPNRPRLLSSGDFLNILQTKLTSGSREEKNTVVVIMWALANNSQKAKIILKSAHLDSKLQHTIKHSQLVTRSESQFSNEELERMYYVLNMLRDGEKVR</sequence>
<dbReference type="InterPro" id="IPR011989">
    <property type="entry name" value="ARM-like"/>
</dbReference>
<dbReference type="InterPro" id="IPR016024">
    <property type="entry name" value="ARM-type_fold"/>
</dbReference>
<dbReference type="SUPFAM" id="SSF48371">
    <property type="entry name" value="ARM repeat"/>
    <property type="match status" value="1"/>
</dbReference>
<protein>
    <recommendedName>
        <fullName evidence="4">Rotatin</fullName>
    </recommendedName>
</protein>
<dbReference type="InterPro" id="IPR030791">
    <property type="entry name" value="Rotatin"/>
</dbReference>
<dbReference type="PANTHER" id="PTHR31691:SF1">
    <property type="entry name" value="ROTATIN"/>
    <property type="match status" value="1"/>
</dbReference>
<reference evidence="2" key="1">
    <citation type="journal article" date="2023" name="Insect Mol. Biol.">
        <title>Genome sequencing provides insights into the evolution of gene families encoding plant cell wall-degrading enzymes in longhorned beetles.</title>
        <authorList>
            <person name="Shin N.R."/>
            <person name="Okamura Y."/>
            <person name="Kirsch R."/>
            <person name="Pauchet Y."/>
        </authorList>
    </citation>
    <scope>NUCLEOTIDE SEQUENCE</scope>
    <source>
        <strain evidence="2">AMC_N1</strain>
    </source>
</reference>
<feature type="region of interest" description="Disordered" evidence="1">
    <location>
        <begin position="134"/>
        <end position="155"/>
    </location>
</feature>
<gene>
    <name evidence="2" type="ORF">NQ318_009230</name>
</gene>
<dbReference type="AlphaFoldDB" id="A0AAV8YBJ4"/>
<dbReference type="GO" id="GO:0005814">
    <property type="term" value="C:centriole"/>
    <property type="evidence" value="ECO:0007669"/>
    <property type="project" value="TreeGrafter"/>
</dbReference>
<dbReference type="GO" id="GO:0005813">
    <property type="term" value="C:centrosome"/>
    <property type="evidence" value="ECO:0007669"/>
    <property type="project" value="InterPro"/>
</dbReference>
<evidence type="ECO:0000256" key="1">
    <source>
        <dbReference type="SAM" id="MobiDB-lite"/>
    </source>
</evidence>
<dbReference type="Proteomes" id="UP001162162">
    <property type="component" value="Unassembled WGS sequence"/>
</dbReference>
<dbReference type="GO" id="GO:0010457">
    <property type="term" value="P:centriole-centriole cohesion"/>
    <property type="evidence" value="ECO:0007669"/>
    <property type="project" value="TreeGrafter"/>
</dbReference>
<proteinExistence type="predicted"/>
<dbReference type="EMBL" id="JAPWTK010000143">
    <property type="protein sequence ID" value="KAJ8948143.1"/>
    <property type="molecule type" value="Genomic_DNA"/>
</dbReference>
<organism evidence="2 3">
    <name type="scientific">Aromia moschata</name>
    <dbReference type="NCBI Taxonomy" id="1265417"/>
    <lineage>
        <taxon>Eukaryota</taxon>
        <taxon>Metazoa</taxon>
        <taxon>Ecdysozoa</taxon>
        <taxon>Arthropoda</taxon>
        <taxon>Hexapoda</taxon>
        <taxon>Insecta</taxon>
        <taxon>Pterygota</taxon>
        <taxon>Neoptera</taxon>
        <taxon>Endopterygota</taxon>
        <taxon>Coleoptera</taxon>
        <taxon>Polyphaga</taxon>
        <taxon>Cucujiformia</taxon>
        <taxon>Chrysomeloidea</taxon>
        <taxon>Cerambycidae</taxon>
        <taxon>Cerambycinae</taxon>
        <taxon>Callichromatini</taxon>
        <taxon>Aromia</taxon>
    </lineage>
</organism>
<dbReference type="GO" id="GO:0032053">
    <property type="term" value="P:ciliary basal body organization"/>
    <property type="evidence" value="ECO:0007669"/>
    <property type="project" value="TreeGrafter"/>
</dbReference>
<evidence type="ECO:0000313" key="2">
    <source>
        <dbReference type="EMBL" id="KAJ8948143.1"/>
    </source>
</evidence>
<evidence type="ECO:0008006" key="4">
    <source>
        <dbReference type="Google" id="ProtNLM"/>
    </source>
</evidence>
<evidence type="ECO:0000313" key="3">
    <source>
        <dbReference type="Proteomes" id="UP001162162"/>
    </source>
</evidence>